<organism evidence="4 5">
    <name type="scientific">Spodoptera littoralis</name>
    <name type="common">Egyptian cotton leafworm</name>
    <dbReference type="NCBI Taxonomy" id="7109"/>
    <lineage>
        <taxon>Eukaryota</taxon>
        <taxon>Metazoa</taxon>
        <taxon>Ecdysozoa</taxon>
        <taxon>Arthropoda</taxon>
        <taxon>Hexapoda</taxon>
        <taxon>Insecta</taxon>
        <taxon>Pterygota</taxon>
        <taxon>Neoptera</taxon>
        <taxon>Endopterygota</taxon>
        <taxon>Lepidoptera</taxon>
        <taxon>Glossata</taxon>
        <taxon>Ditrysia</taxon>
        <taxon>Noctuoidea</taxon>
        <taxon>Noctuidae</taxon>
        <taxon>Amphipyrinae</taxon>
        <taxon>Spodoptera</taxon>
    </lineage>
</organism>
<evidence type="ECO:0000259" key="3">
    <source>
        <dbReference type="PROSITE" id="PS50835"/>
    </source>
</evidence>
<feature type="compositionally biased region" description="Basic and acidic residues" evidence="1">
    <location>
        <begin position="288"/>
        <end position="299"/>
    </location>
</feature>
<dbReference type="EMBL" id="LR824557">
    <property type="protein sequence ID" value="CAH1642259.1"/>
    <property type="molecule type" value="Genomic_DNA"/>
</dbReference>
<dbReference type="PROSITE" id="PS50835">
    <property type="entry name" value="IG_LIKE"/>
    <property type="match status" value="1"/>
</dbReference>
<feature type="transmembrane region" description="Helical" evidence="2">
    <location>
        <begin position="179"/>
        <end position="201"/>
    </location>
</feature>
<feature type="compositionally biased region" description="Polar residues" evidence="1">
    <location>
        <begin position="269"/>
        <end position="285"/>
    </location>
</feature>
<reference evidence="4" key="1">
    <citation type="submission" date="2022-02" db="EMBL/GenBank/DDBJ databases">
        <authorList>
            <person name="King R."/>
        </authorList>
    </citation>
    <scope>NUCLEOTIDE SEQUENCE</scope>
</reference>
<keyword evidence="2" id="KW-0472">Membrane</keyword>
<evidence type="ECO:0000256" key="2">
    <source>
        <dbReference type="SAM" id="Phobius"/>
    </source>
</evidence>
<feature type="region of interest" description="Disordered" evidence="1">
    <location>
        <begin position="269"/>
        <end position="299"/>
    </location>
</feature>
<evidence type="ECO:0000256" key="1">
    <source>
        <dbReference type="SAM" id="MobiDB-lite"/>
    </source>
</evidence>
<dbReference type="AlphaFoldDB" id="A0A9P0N5I1"/>
<evidence type="ECO:0000313" key="5">
    <source>
        <dbReference type="Proteomes" id="UP001153321"/>
    </source>
</evidence>
<feature type="domain" description="Ig-like" evidence="3">
    <location>
        <begin position="58"/>
        <end position="162"/>
    </location>
</feature>
<accession>A0A9P0N5I1</accession>
<proteinExistence type="predicted"/>
<keyword evidence="2" id="KW-1133">Transmembrane helix</keyword>
<name>A0A9P0N5I1_SPOLI</name>
<keyword evidence="5" id="KW-1185">Reference proteome</keyword>
<dbReference type="Proteomes" id="UP001153321">
    <property type="component" value="Chromosome 26"/>
</dbReference>
<dbReference type="InterPro" id="IPR007110">
    <property type="entry name" value="Ig-like_dom"/>
</dbReference>
<evidence type="ECO:0000313" key="4">
    <source>
        <dbReference type="EMBL" id="CAH1642259.1"/>
    </source>
</evidence>
<sequence length="299" mass="34835">MNDKVVAIIDSSAVRLNKYILSCGFDGTNENMKNVFARMTFESDIAHDTVRVIGLNRPNIMYEYLSGNVWTTVYQYSVGETLRLGCVLNTWPPRNYILIWTFHGTESTTRHRDNYWKMKYSVENFTTTLTENDDKKVIECMAYQNLNVLKNAEVKLQLKDISNSENLEADTNTYTSDNLFIIFVCIFGILLITIVGIVYWCKRLRRPKTTEAPCDNLRDENEMTPIPESTYDSCFSKNFSDIQANNEFPQSSENSEPCNHKYEEVNYSQCKPKSGESQQRSSTIYNEPYDHFRIYRKEK</sequence>
<gene>
    <name evidence="4" type="ORF">SPLIT_LOCUS7615</name>
</gene>
<keyword evidence="2" id="KW-0812">Transmembrane</keyword>
<protein>
    <recommendedName>
        <fullName evidence="3">Ig-like domain-containing protein</fullName>
    </recommendedName>
</protein>